<evidence type="ECO:0000256" key="2">
    <source>
        <dbReference type="SAM" id="SignalP"/>
    </source>
</evidence>
<feature type="signal peptide" evidence="2">
    <location>
        <begin position="1"/>
        <end position="24"/>
    </location>
</feature>
<feature type="region of interest" description="Disordered" evidence="1">
    <location>
        <begin position="143"/>
        <end position="162"/>
    </location>
</feature>
<gene>
    <name evidence="4" type="ORF">GCM10023172_13420</name>
</gene>
<evidence type="ECO:0000313" key="5">
    <source>
        <dbReference type="Proteomes" id="UP001501243"/>
    </source>
</evidence>
<keyword evidence="2" id="KW-0732">Signal</keyword>
<dbReference type="EMBL" id="BAABGQ010000005">
    <property type="protein sequence ID" value="GAA4497846.1"/>
    <property type="molecule type" value="Genomic_DNA"/>
</dbReference>
<accession>A0ABP8Q5F7</accession>
<feature type="chain" id="PRO_5047084287" evidence="2">
    <location>
        <begin position="25"/>
        <end position="229"/>
    </location>
</feature>
<organism evidence="4 5">
    <name type="scientific">Hymenobacter ginsengisoli</name>
    <dbReference type="NCBI Taxonomy" id="1051626"/>
    <lineage>
        <taxon>Bacteria</taxon>
        <taxon>Pseudomonadati</taxon>
        <taxon>Bacteroidota</taxon>
        <taxon>Cytophagia</taxon>
        <taxon>Cytophagales</taxon>
        <taxon>Hymenobacteraceae</taxon>
        <taxon>Hymenobacter</taxon>
    </lineage>
</organism>
<protein>
    <submittedName>
        <fullName evidence="4">Porin family protein</fullName>
    </submittedName>
</protein>
<dbReference type="Proteomes" id="UP001501243">
    <property type="component" value="Unassembled WGS sequence"/>
</dbReference>
<evidence type="ECO:0000313" key="4">
    <source>
        <dbReference type="EMBL" id="GAA4497846.1"/>
    </source>
</evidence>
<dbReference type="RefSeq" id="WP_208133418.1">
    <property type="nucleotide sequence ID" value="NZ_BAABGQ010000005.1"/>
</dbReference>
<dbReference type="InterPro" id="IPR025665">
    <property type="entry name" value="Beta-barrel_OMP_2"/>
</dbReference>
<dbReference type="Pfam" id="PF13568">
    <property type="entry name" value="OMP_b-brl_2"/>
    <property type="match status" value="1"/>
</dbReference>
<keyword evidence="5" id="KW-1185">Reference proteome</keyword>
<evidence type="ECO:0000256" key="1">
    <source>
        <dbReference type="SAM" id="MobiDB-lite"/>
    </source>
</evidence>
<reference evidence="5" key="1">
    <citation type="journal article" date="2019" name="Int. J. Syst. Evol. Microbiol.">
        <title>The Global Catalogue of Microorganisms (GCM) 10K type strain sequencing project: providing services to taxonomists for standard genome sequencing and annotation.</title>
        <authorList>
            <consortium name="The Broad Institute Genomics Platform"/>
            <consortium name="The Broad Institute Genome Sequencing Center for Infectious Disease"/>
            <person name="Wu L."/>
            <person name="Ma J."/>
        </authorList>
    </citation>
    <scope>NUCLEOTIDE SEQUENCE [LARGE SCALE GENOMIC DNA]</scope>
    <source>
        <strain evidence="5">JCM 17841</strain>
    </source>
</reference>
<feature type="domain" description="Outer membrane protein beta-barrel" evidence="3">
    <location>
        <begin position="24"/>
        <end position="200"/>
    </location>
</feature>
<evidence type="ECO:0000259" key="3">
    <source>
        <dbReference type="Pfam" id="PF13568"/>
    </source>
</evidence>
<comment type="caution">
    <text evidence="4">The sequence shown here is derived from an EMBL/GenBank/DDBJ whole genome shotgun (WGS) entry which is preliminary data.</text>
</comment>
<sequence length="229" mass="24405">MAKLLSLAAGAALLALAAAPSAHAQSVRFGVKAGANLSNLSGDLVNQSQYNNRLGFHGGVMLNFGLANDLVSIQPEVLYSQKGFKYADQSYTTALGTYRNTGNVRYDYLDVPVLVRLKVSGVFFEVGPQYSYLMNISTDRTQTYQSPNATTPSTVGNAGSGTTDLTNVNRNELGYVGGIGFQSSQGFLLGVRYNGAFTDFAKDGYSNNDFKNARNSAFQAYVGVLLGGK</sequence>
<proteinExistence type="predicted"/>
<name>A0ABP8Q5F7_9BACT</name>